<dbReference type="EMBL" id="OW240916">
    <property type="protein sequence ID" value="CAH2294632.1"/>
    <property type="molecule type" value="Genomic_DNA"/>
</dbReference>
<organism evidence="1 2">
    <name type="scientific">Pelobates cultripes</name>
    <name type="common">Western spadefoot toad</name>
    <dbReference type="NCBI Taxonomy" id="61616"/>
    <lineage>
        <taxon>Eukaryota</taxon>
        <taxon>Metazoa</taxon>
        <taxon>Chordata</taxon>
        <taxon>Craniata</taxon>
        <taxon>Vertebrata</taxon>
        <taxon>Euteleostomi</taxon>
        <taxon>Amphibia</taxon>
        <taxon>Batrachia</taxon>
        <taxon>Anura</taxon>
        <taxon>Pelobatoidea</taxon>
        <taxon>Pelobatidae</taxon>
        <taxon>Pelobates</taxon>
    </lineage>
</organism>
<keyword evidence="2" id="KW-1185">Reference proteome</keyword>
<reference evidence="1" key="1">
    <citation type="submission" date="2022-03" db="EMBL/GenBank/DDBJ databases">
        <authorList>
            <person name="Alioto T."/>
            <person name="Alioto T."/>
            <person name="Gomez Garrido J."/>
        </authorList>
    </citation>
    <scope>NUCLEOTIDE SEQUENCE</scope>
</reference>
<dbReference type="Proteomes" id="UP001295444">
    <property type="component" value="Chromosome 05"/>
</dbReference>
<proteinExistence type="predicted"/>
<evidence type="ECO:0000313" key="1">
    <source>
        <dbReference type="EMBL" id="CAH2294632.1"/>
    </source>
</evidence>
<accession>A0AAD1W5N1</accession>
<name>A0AAD1W5N1_PELCU</name>
<sequence length="111" mass="12222">MVCNQAPRGQLQEGPLCPLSREHFLEGTVYPSCVTSERTHAPYSRDQLIKGQVRPVPGQRDVTSETGGLTSRSGVTGCNSSFSQLLASLSHLTPCFLSLWYWGRRLAFPIV</sequence>
<protein>
    <submittedName>
        <fullName evidence="1">Uncharacterized protein</fullName>
    </submittedName>
</protein>
<gene>
    <name evidence="1" type="ORF">PECUL_23A036094</name>
</gene>
<dbReference type="AlphaFoldDB" id="A0AAD1W5N1"/>
<evidence type="ECO:0000313" key="2">
    <source>
        <dbReference type="Proteomes" id="UP001295444"/>
    </source>
</evidence>